<dbReference type="Proteomes" id="UP000031937">
    <property type="component" value="Unassembled WGS sequence"/>
</dbReference>
<accession>A0A0C3RID4</accession>
<keyword evidence="7" id="KW-1185">Reference proteome</keyword>
<keyword evidence="2" id="KW-0479">Metal-binding</keyword>
<dbReference type="NCBIfam" id="TIGR00040">
    <property type="entry name" value="yfcE"/>
    <property type="match status" value="1"/>
</dbReference>
<dbReference type="EC" id="3.1.4.-" evidence="2"/>
<evidence type="ECO:0000313" key="6">
    <source>
        <dbReference type="Proteomes" id="UP000031937"/>
    </source>
</evidence>
<dbReference type="RefSeq" id="WP_041504060.1">
    <property type="nucleotide sequence ID" value="NZ_JPIT01000031.1"/>
</dbReference>
<dbReference type="EMBL" id="JPIU01000037">
    <property type="protein sequence ID" value="KIO45709.1"/>
    <property type="molecule type" value="Genomic_DNA"/>
</dbReference>
<evidence type="ECO:0000313" key="7">
    <source>
        <dbReference type="Proteomes" id="UP000031980"/>
    </source>
</evidence>
<reference evidence="4 6" key="2">
    <citation type="submission" date="2014-07" db="EMBL/GenBank/DDBJ databases">
        <title>Porphyromonadaceae bacterium OUH 334697 = ATCC BAA-2682 = DSM 28341 draft genome.</title>
        <authorList>
            <person name="Sydenham T.V."/>
            <person name="Hasman H."/>
            <person name="Justesen U.S."/>
        </authorList>
    </citation>
    <scope>NUCLEOTIDE SEQUENCE [LARGE SCALE GENOMIC DNA]</scope>
    <source>
        <strain evidence="4 6">OUH 334697</strain>
    </source>
</reference>
<comment type="cofactor">
    <cofactor evidence="2">
        <name>a divalent metal cation</name>
        <dbReference type="ChEBI" id="CHEBI:60240"/>
    </cofactor>
</comment>
<proteinExistence type="inferred from homology"/>
<dbReference type="Pfam" id="PF12850">
    <property type="entry name" value="Metallophos_2"/>
    <property type="match status" value="1"/>
</dbReference>
<dbReference type="GO" id="GO:0016787">
    <property type="term" value="F:hydrolase activity"/>
    <property type="evidence" value="ECO:0007669"/>
    <property type="project" value="UniProtKB-UniRule"/>
</dbReference>
<comment type="caution">
    <text evidence="5">The sequence shown here is derived from an EMBL/GenBank/DDBJ whole genome shotgun (WGS) entry which is preliminary data.</text>
</comment>
<organism evidence="5 7">
    <name type="scientific">Sanguibacteroides justesenii</name>
    <dbReference type="NCBI Taxonomy" id="1547597"/>
    <lineage>
        <taxon>Bacteria</taxon>
        <taxon>Pseudomonadati</taxon>
        <taxon>Bacteroidota</taxon>
        <taxon>Bacteroidia</taxon>
        <taxon>Bacteroidales</taxon>
        <taxon>Porphyromonadaceae</taxon>
        <taxon>Sanguibacteroides</taxon>
    </lineage>
</organism>
<protein>
    <recommendedName>
        <fullName evidence="2">Phosphoesterase</fullName>
        <ecNumber evidence="2">3.1.4.-</ecNumber>
    </recommendedName>
</protein>
<dbReference type="Gene3D" id="3.60.21.10">
    <property type="match status" value="1"/>
</dbReference>
<comment type="similarity">
    <text evidence="1 2">Belongs to the metallophosphoesterase superfamily. YfcE family.</text>
</comment>
<dbReference type="Proteomes" id="UP000031980">
    <property type="component" value="Unassembled WGS sequence"/>
</dbReference>
<evidence type="ECO:0000313" key="5">
    <source>
        <dbReference type="EMBL" id="KIO45709.1"/>
    </source>
</evidence>
<feature type="domain" description="Calcineurin-like phosphoesterase" evidence="3">
    <location>
        <begin position="2"/>
        <end position="146"/>
    </location>
</feature>
<dbReference type="EMBL" id="JPIT01000031">
    <property type="protein sequence ID" value="KIO43546.1"/>
    <property type="molecule type" value="Genomic_DNA"/>
</dbReference>
<evidence type="ECO:0000313" key="4">
    <source>
        <dbReference type="EMBL" id="KIO43546.1"/>
    </source>
</evidence>
<evidence type="ECO:0000256" key="2">
    <source>
        <dbReference type="RuleBase" id="RU362039"/>
    </source>
</evidence>
<dbReference type="SUPFAM" id="SSF56300">
    <property type="entry name" value="Metallo-dependent phosphatases"/>
    <property type="match status" value="1"/>
</dbReference>
<dbReference type="GO" id="GO:0046872">
    <property type="term" value="F:metal ion binding"/>
    <property type="evidence" value="ECO:0007669"/>
    <property type="project" value="UniProtKB-KW"/>
</dbReference>
<sequence>MMKIGLLSDTHGWLDPKIVEFFKDCDEVWHCGDIGDTAVTDELSGRFTLRAVYGNIDGGILRRMFPERQLFDCEGVKVLMTHIGGYPGHYEQKVAGIIYQEHPKLFVCGHSHIAKVKYDKNLDCLHINPGAAGKFGFHTVRTAVRFVIAAGNISDLELIELEK</sequence>
<name>A0A0C3RID4_9PORP</name>
<gene>
    <name evidence="5" type="ORF">BA92_04425</name>
    <name evidence="4" type="ORF">IE90_10485</name>
</gene>
<dbReference type="InterPro" id="IPR000979">
    <property type="entry name" value="Phosphodiesterase_MJ0936/Vps29"/>
</dbReference>
<dbReference type="AlphaFoldDB" id="A0A0C3RID4"/>
<reference evidence="5 7" key="1">
    <citation type="submission" date="2014-07" db="EMBL/GenBank/DDBJ databases">
        <title>Porphyromonadaceae bacterium OUH 308042 = ATCC BAA-2681 = DSM 28342 draft genome.</title>
        <authorList>
            <person name="Sydenham T.V."/>
            <person name="Hasman H."/>
            <person name="Justensen U.S."/>
        </authorList>
    </citation>
    <scope>NUCLEOTIDE SEQUENCE [LARGE SCALE GENOMIC DNA]</scope>
    <source>
        <strain evidence="5 7">OUH 308042</strain>
    </source>
</reference>
<dbReference type="InterPro" id="IPR029052">
    <property type="entry name" value="Metallo-depent_PP-like"/>
</dbReference>
<evidence type="ECO:0000256" key="1">
    <source>
        <dbReference type="ARBA" id="ARBA00008950"/>
    </source>
</evidence>
<evidence type="ECO:0000259" key="3">
    <source>
        <dbReference type="Pfam" id="PF12850"/>
    </source>
</evidence>
<dbReference type="InterPro" id="IPR024654">
    <property type="entry name" value="Calcineurin-like_PHP_lpxH"/>
</dbReference>